<comment type="similarity">
    <text evidence="1">Belongs to the LysR transcriptional regulatory family.</text>
</comment>
<keyword evidence="3" id="KW-0238">DNA-binding</keyword>
<dbReference type="Pfam" id="PF00126">
    <property type="entry name" value="HTH_1"/>
    <property type="match status" value="1"/>
</dbReference>
<dbReference type="InterPro" id="IPR050950">
    <property type="entry name" value="HTH-type_LysR_regulators"/>
</dbReference>
<keyword evidence="2" id="KW-0805">Transcription regulation</keyword>
<dbReference type="SUPFAM" id="SSF46785">
    <property type="entry name" value="Winged helix' DNA-binding domain"/>
    <property type="match status" value="1"/>
</dbReference>
<dbReference type="InterPro" id="IPR036388">
    <property type="entry name" value="WH-like_DNA-bd_sf"/>
</dbReference>
<dbReference type="InterPro" id="IPR000847">
    <property type="entry name" value="LysR_HTH_N"/>
</dbReference>
<name>A0A8I1W469_PLESH</name>
<sequence>MNLRELRYFIEVVKNNGFGRATETLHVTQPAISRAIKQLEDELGGELLIRESRGVRLTDRGRILLRYAENILQQENNLHIELNDISEEITGILKVGLPPIIGAVYFPEILFTFRKRCPKVELEIVEMPTPQLEDALHSGAIEIAAAMLPMHAEGYKIQKFATDSLVMVAPRQHPLSQKSHVSIVELAREPFILFAEQFKVNELIYSAFGLHGLIPKVVGRSSNFELVTAMVRSGMGISLLPASVWQNKTASDFAAIPVSDPPLPYDVGLIRRSGDVISRGCEAWIEVSANILHFDVSPDFIL</sequence>
<dbReference type="Pfam" id="PF03466">
    <property type="entry name" value="LysR_substrate"/>
    <property type="match status" value="1"/>
</dbReference>
<dbReference type="Gene3D" id="3.40.190.290">
    <property type="match status" value="1"/>
</dbReference>
<gene>
    <name evidence="5" type="ORF">J2R62_01565</name>
</gene>
<dbReference type="PANTHER" id="PTHR30419">
    <property type="entry name" value="HTH-TYPE TRANSCRIPTIONAL REGULATOR YBHD"/>
    <property type="match status" value="1"/>
</dbReference>
<organism evidence="5 6">
    <name type="scientific">Plesiomonas shigelloides</name>
    <name type="common">Aeromonas shigelloides</name>
    <dbReference type="NCBI Taxonomy" id="703"/>
    <lineage>
        <taxon>Bacteria</taxon>
        <taxon>Pseudomonadati</taxon>
        <taxon>Pseudomonadota</taxon>
        <taxon>Gammaproteobacteria</taxon>
        <taxon>Enterobacterales</taxon>
        <taxon>Enterobacteriaceae</taxon>
        <taxon>Plesiomonas</taxon>
    </lineage>
</organism>
<protein>
    <submittedName>
        <fullName evidence="5">LysR family transcriptional regulator</fullName>
    </submittedName>
</protein>
<evidence type="ECO:0000256" key="4">
    <source>
        <dbReference type="ARBA" id="ARBA00023163"/>
    </source>
</evidence>
<dbReference type="SUPFAM" id="SSF53850">
    <property type="entry name" value="Periplasmic binding protein-like II"/>
    <property type="match status" value="1"/>
</dbReference>
<dbReference type="PANTHER" id="PTHR30419:SF8">
    <property type="entry name" value="NITROGEN ASSIMILATION TRANSCRIPTIONAL ACTIVATOR-RELATED"/>
    <property type="match status" value="1"/>
</dbReference>
<dbReference type="PRINTS" id="PR00039">
    <property type="entry name" value="HTHLYSR"/>
</dbReference>
<keyword evidence="4" id="KW-0804">Transcription</keyword>
<dbReference type="GO" id="GO:0003677">
    <property type="term" value="F:DNA binding"/>
    <property type="evidence" value="ECO:0007669"/>
    <property type="project" value="UniProtKB-KW"/>
</dbReference>
<evidence type="ECO:0000313" key="5">
    <source>
        <dbReference type="EMBL" id="MBO1106920.1"/>
    </source>
</evidence>
<dbReference type="GO" id="GO:0003700">
    <property type="term" value="F:DNA-binding transcription factor activity"/>
    <property type="evidence" value="ECO:0007669"/>
    <property type="project" value="InterPro"/>
</dbReference>
<dbReference type="FunFam" id="1.10.10.10:FF:000001">
    <property type="entry name" value="LysR family transcriptional regulator"/>
    <property type="match status" value="1"/>
</dbReference>
<dbReference type="InterPro" id="IPR005119">
    <property type="entry name" value="LysR_subst-bd"/>
</dbReference>
<evidence type="ECO:0000256" key="3">
    <source>
        <dbReference type="ARBA" id="ARBA00023125"/>
    </source>
</evidence>
<dbReference type="InterPro" id="IPR036390">
    <property type="entry name" value="WH_DNA-bd_sf"/>
</dbReference>
<dbReference type="GO" id="GO:0005829">
    <property type="term" value="C:cytosol"/>
    <property type="evidence" value="ECO:0007669"/>
    <property type="project" value="TreeGrafter"/>
</dbReference>
<dbReference type="PROSITE" id="PS50931">
    <property type="entry name" value="HTH_LYSR"/>
    <property type="match status" value="1"/>
</dbReference>
<evidence type="ECO:0000256" key="2">
    <source>
        <dbReference type="ARBA" id="ARBA00023015"/>
    </source>
</evidence>
<dbReference type="RefSeq" id="WP_010862027.1">
    <property type="nucleotide sequence ID" value="NZ_CP076372.1"/>
</dbReference>
<evidence type="ECO:0000256" key="1">
    <source>
        <dbReference type="ARBA" id="ARBA00009437"/>
    </source>
</evidence>
<reference evidence="5" key="1">
    <citation type="submission" date="2021-03" db="EMBL/GenBank/DDBJ databases">
        <title>Plesiomonas shigelloides zfcc0051, isolated from zebrafish feces.</title>
        <authorList>
            <person name="Vanderhoek Z."/>
            <person name="Gaulke C."/>
        </authorList>
    </citation>
    <scope>NUCLEOTIDE SEQUENCE</scope>
    <source>
        <strain evidence="5">Zfcc0051</strain>
    </source>
</reference>
<dbReference type="Proteomes" id="UP000664658">
    <property type="component" value="Unassembled WGS sequence"/>
</dbReference>
<comment type="caution">
    <text evidence="5">The sequence shown here is derived from an EMBL/GenBank/DDBJ whole genome shotgun (WGS) entry which is preliminary data.</text>
</comment>
<dbReference type="Gene3D" id="1.10.10.10">
    <property type="entry name" value="Winged helix-like DNA-binding domain superfamily/Winged helix DNA-binding domain"/>
    <property type="match status" value="1"/>
</dbReference>
<proteinExistence type="inferred from homology"/>
<evidence type="ECO:0000313" key="6">
    <source>
        <dbReference type="Proteomes" id="UP000664658"/>
    </source>
</evidence>
<accession>A0A8I1W469</accession>
<dbReference type="AlphaFoldDB" id="A0A8I1W469"/>
<dbReference type="EMBL" id="JAFNAA010000001">
    <property type="protein sequence ID" value="MBO1106920.1"/>
    <property type="molecule type" value="Genomic_DNA"/>
</dbReference>